<feature type="compositionally biased region" description="Basic and acidic residues" evidence="1">
    <location>
        <begin position="95"/>
        <end position="128"/>
    </location>
</feature>
<proteinExistence type="predicted"/>
<reference evidence="2 3" key="1">
    <citation type="submission" date="2017-06" db="EMBL/GenBank/DDBJ databases">
        <title>Genome sequencing of cyanobaciteial culture collection at National Institute for Environmental Studies (NIES).</title>
        <authorList>
            <person name="Hirose Y."/>
            <person name="Shimura Y."/>
            <person name="Fujisawa T."/>
            <person name="Nakamura Y."/>
            <person name="Kawachi M."/>
        </authorList>
    </citation>
    <scope>NUCLEOTIDE SEQUENCE [LARGE SCALE GENOMIC DNA]</scope>
    <source>
        <strain evidence="2 3">NIES-2135</strain>
    </source>
</reference>
<accession>A0A1Z4JLA0</accession>
<keyword evidence="3" id="KW-1185">Reference proteome</keyword>
<sequence length="134" mass="15182">MSQDRTISTDSHDRAQSDAYDPHIIPAETAARKEREGSQFKTVPTEEREASASTDDQTDSKSIETTGGYTVDQEGLLNNYAIEPEMYYEVPGDARQAEEEQHQQRVEEYREINQDEEGKLTMEHDQRGRGTGAI</sequence>
<dbReference type="Pfam" id="PF26394">
    <property type="entry name" value="Psb34"/>
    <property type="match status" value="1"/>
</dbReference>
<name>A0A1Z4JLA0_LEPBY</name>
<feature type="compositionally biased region" description="Basic and acidic residues" evidence="1">
    <location>
        <begin position="30"/>
        <end position="50"/>
    </location>
</feature>
<evidence type="ECO:0000313" key="2">
    <source>
        <dbReference type="EMBL" id="BAY57545.1"/>
    </source>
</evidence>
<dbReference type="AlphaFoldDB" id="A0A1Z4JLA0"/>
<organism evidence="2 3">
    <name type="scientific">Leptolyngbya boryana NIES-2135</name>
    <dbReference type="NCBI Taxonomy" id="1973484"/>
    <lineage>
        <taxon>Bacteria</taxon>
        <taxon>Bacillati</taxon>
        <taxon>Cyanobacteriota</taxon>
        <taxon>Cyanophyceae</taxon>
        <taxon>Leptolyngbyales</taxon>
        <taxon>Leptolyngbyaceae</taxon>
        <taxon>Leptolyngbya group</taxon>
        <taxon>Leptolyngbya</taxon>
    </lineage>
</organism>
<dbReference type="Proteomes" id="UP000217895">
    <property type="component" value="Chromosome"/>
</dbReference>
<feature type="region of interest" description="Disordered" evidence="1">
    <location>
        <begin position="1"/>
        <end position="70"/>
    </location>
</feature>
<dbReference type="InterPro" id="IPR048028">
    <property type="entry name" value="Psb34-like"/>
</dbReference>
<feature type="region of interest" description="Disordered" evidence="1">
    <location>
        <begin position="91"/>
        <end position="134"/>
    </location>
</feature>
<protein>
    <submittedName>
        <fullName evidence="2">Uncharacterized protein</fullName>
    </submittedName>
</protein>
<gene>
    <name evidence="2" type="ORF">NIES2135_44110</name>
</gene>
<evidence type="ECO:0000313" key="3">
    <source>
        <dbReference type="Proteomes" id="UP000217895"/>
    </source>
</evidence>
<evidence type="ECO:0000256" key="1">
    <source>
        <dbReference type="SAM" id="MobiDB-lite"/>
    </source>
</evidence>
<dbReference type="EMBL" id="AP018203">
    <property type="protein sequence ID" value="BAY57545.1"/>
    <property type="molecule type" value="Genomic_DNA"/>
</dbReference>